<keyword evidence="2" id="KW-1185">Reference proteome</keyword>
<dbReference type="InterPro" id="IPR046300">
    <property type="entry name" value="DUF6415"/>
</dbReference>
<reference evidence="1" key="1">
    <citation type="submission" date="2022-06" db="EMBL/GenBank/DDBJ databases">
        <title>Complete genome sequence of Streptomyces nigrescens HEK616.</title>
        <authorList>
            <person name="Asamizu S."/>
            <person name="Onaka H."/>
        </authorList>
    </citation>
    <scope>NUCLEOTIDE SEQUENCE</scope>
    <source>
        <strain evidence="1">HEK616</strain>
    </source>
</reference>
<gene>
    <name evidence="1" type="ORF">HEK616_71280</name>
</gene>
<accession>A0ABN6R843</accession>
<dbReference type="Proteomes" id="UP001059597">
    <property type="component" value="Chromosome"/>
</dbReference>
<sequence length="127" mass="14067">MDTERVRLAASSVTGGDPVDVETISETIRRALRLGSGRPDRAELAAAQEELRGHIALLIPLARQEFRRLSRRGDETQARELAARIDGTEHRAGQGLPRDILAAHVQIGHLTRDCQYLLATHTAADWR</sequence>
<evidence type="ECO:0000313" key="2">
    <source>
        <dbReference type="Proteomes" id="UP001059597"/>
    </source>
</evidence>
<protein>
    <submittedName>
        <fullName evidence="1">Uncharacterized protein</fullName>
    </submittedName>
</protein>
<dbReference type="Pfam" id="PF19979">
    <property type="entry name" value="DUF6415"/>
    <property type="match status" value="1"/>
</dbReference>
<evidence type="ECO:0000313" key="1">
    <source>
        <dbReference type="EMBL" id="BDM73641.1"/>
    </source>
</evidence>
<proteinExistence type="predicted"/>
<organism evidence="1 2">
    <name type="scientific">Streptomyces nigrescens</name>
    <dbReference type="NCBI Taxonomy" id="1920"/>
    <lineage>
        <taxon>Bacteria</taxon>
        <taxon>Bacillati</taxon>
        <taxon>Actinomycetota</taxon>
        <taxon>Actinomycetes</taxon>
        <taxon>Kitasatosporales</taxon>
        <taxon>Streptomycetaceae</taxon>
        <taxon>Streptomyces</taxon>
    </lineage>
</organism>
<dbReference type="RefSeq" id="WP_261956843.1">
    <property type="nucleotide sequence ID" value="NZ_AP026073.1"/>
</dbReference>
<name>A0ABN6R843_STRNI</name>
<dbReference type="EMBL" id="AP026073">
    <property type="protein sequence ID" value="BDM73641.1"/>
    <property type="molecule type" value="Genomic_DNA"/>
</dbReference>